<gene>
    <name evidence="1" type="ORF">CYR34_15720</name>
</gene>
<comment type="caution">
    <text evidence="1">The sequence shown here is derived from an EMBL/GenBank/DDBJ whole genome shotgun (WGS) entry which is preliminary data.</text>
</comment>
<organism evidence="1 2">
    <name type="scientific">Chimaeribacter arupi</name>
    <dbReference type="NCBI Taxonomy" id="2060066"/>
    <lineage>
        <taxon>Bacteria</taxon>
        <taxon>Pseudomonadati</taxon>
        <taxon>Pseudomonadota</taxon>
        <taxon>Gammaproteobacteria</taxon>
        <taxon>Enterobacterales</taxon>
        <taxon>Yersiniaceae</taxon>
        <taxon>Chimaeribacter</taxon>
    </lineage>
</organism>
<dbReference type="OrthoDB" id="5422561at2"/>
<evidence type="ECO:0000313" key="1">
    <source>
        <dbReference type="EMBL" id="PLR46801.1"/>
    </source>
</evidence>
<reference evidence="1 2" key="1">
    <citation type="submission" date="2017-12" db="EMBL/GenBank/DDBJ databases">
        <title>Characterization of six clinical isolates of Enterochimera gen. nov., a novel genus of the Yersiniaciae family and the three species Enterochimera arupensis sp. nov., Enterochimera coloradensis sp. nov, and Enterochimera californica sp. nov.</title>
        <authorList>
            <person name="Rossi A."/>
            <person name="Fisher M."/>
        </authorList>
    </citation>
    <scope>NUCLEOTIDE SEQUENCE [LARGE SCALE GENOMIC DNA]</scope>
    <source>
        <strain evidence="1 2">2016Iso1</strain>
    </source>
</reference>
<proteinExistence type="predicted"/>
<name>A0A2N5EKE8_9GAMM</name>
<sequence>MTMNVSLNETFVDDVKKHAAASGRSVAKQLEYWVKIGRIVEDNPDLPFSFIQEIMLARSDIRSRRMKSYTRRTSGK</sequence>
<dbReference type="InterPro" id="IPR021831">
    <property type="entry name" value="ParD-like"/>
</dbReference>
<evidence type="ECO:0000313" key="2">
    <source>
        <dbReference type="Proteomes" id="UP000234626"/>
    </source>
</evidence>
<dbReference type="AlphaFoldDB" id="A0A2N5EKE8"/>
<dbReference type="RefSeq" id="WP_101828784.1">
    <property type="nucleotide sequence ID" value="NZ_CP119395.1"/>
</dbReference>
<dbReference type="Proteomes" id="UP000234626">
    <property type="component" value="Unassembled WGS sequence"/>
</dbReference>
<keyword evidence="2" id="KW-1185">Reference proteome</keyword>
<accession>A0A2N5EKE8</accession>
<evidence type="ECO:0008006" key="3">
    <source>
        <dbReference type="Google" id="ProtNLM"/>
    </source>
</evidence>
<dbReference type="Pfam" id="PF11903">
    <property type="entry name" value="ParD_like"/>
    <property type="match status" value="1"/>
</dbReference>
<dbReference type="EMBL" id="PJZK01000017">
    <property type="protein sequence ID" value="PLR46801.1"/>
    <property type="molecule type" value="Genomic_DNA"/>
</dbReference>
<protein>
    <recommendedName>
        <fullName evidence="3">ParD-like family protein</fullName>
    </recommendedName>
</protein>